<feature type="domain" description="O-antigen ligase-related" evidence="6">
    <location>
        <begin position="201"/>
        <end position="357"/>
    </location>
</feature>
<evidence type="ECO:0000256" key="4">
    <source>
        <dbReference type="ARBA" id="ARBA00023136"/>
    </source>
</evidence>
<keyword evidence="8" id="KW-1185">Reference proteome</keyword>
<evidence type="ECO:0000313" key="7">
    <source>
        <dbReference type="EMBL" id="GEB85430.1"/>
    </source>
</evidence>
<reference evidence="7 8" key="1">
    <citation type="submission" date="2019-06" db="EMBL/GenBank/DDBJ databases">
        <title>Whole genome shotgun sequence of Acetobacter peroxydans NBRC 13755.</title>
        <authorList>
            <person name="Hosoyama A."/>
            <person name="Uohara A."/>
            <person name="Ohji S."/>
            <person name="Ichikawa N."/>
        </authorList>
    </citation>
    <scope>NUCLEOTIDE SEQUENCE [LARGE SCALE GENOMIC DNA]</scope>
    <source>
        <strain evidence="7 8">NBRC 13755</strain>
    </source>
</reference>
<evidence type="ECO:0000256" key="2">
    <source>
        <dbReference type="ARBA" id="ARBA00022692"/>
    </source>
</evidence>
<keyword evidence="2 5" id="KW-0812">Transmembrane</keyword>
<proteinExistence type="predicted"/>
<feature type="transmembrane region" description="Helical" evidence="5">
    <location>
        <begin position="350"/>
        <end position="371"/>
    </location>
</feature>
<keyword evidence="3 5" id="KW-1133">Transmembrane helix</keyword>
<comment type="caution">
    <text evidence="7">The sequence shown here is derived from an EMBL/GenBank/DDBJ whole genome shotgun (WGS) entry which is preliminary data.</text>
</comment>
<dbReference type="PANTHER" id="PTHR37422:SF13">
    <property type="entry name" value="LIPOPOLYSACCHARIDE BIOSYNTHESIS PROTEIN PA4999-RELATED"/>
    <property type="match status" value="1"/>
</dbReference>
<evidence type="ECO:0000256" key="1">
    <source>
        <dbReference type="ARBA" id="ARBA00004141"/>
    </source>
</evidence>
<dbReference type="EMBL" id="BJMV01000005">
    <property type="protein sequence ID" value="GEB85430.1"/>
    <property type="molecule type" value="Genomic_DNA"/>
</dbReference>
<feature type="transmembrane region" description="Helical" evidence="5">
    <location>
        <begin position="237"/>
        <end position="256"/>
    </location>
</feature>
<feature type="transmembrane region" description="Helical" evidence="5">
    <location>
        <begin position="68"/>
        <end position="85"/>
    </location>
</feature>
<dbReference type="GO" id="GO:0016020">
    <property type="term" value="C:membrane"/>
    <property type="evidence" value="ECO:0007669"/>
    <property type="project" value="UniProtKB-SubCell"/>
</dbReference>
<feature type="transmembrane region" description="Helical" evidence="5">
    <location>
        <begin position="12"/>
        <end position="32"/>
    </location>
</feature>
<evidence type="ECO:0000256" key="5">
    <source>
        <dbReference type="SAM" id="Phobius"/>
    </source>
</evidence>
<dbReference type="Proteomes" id="UP000317730">
    <property type="component" value="Unassembled WGS sequence"/>
</dbReference>
<dbReference type="InterPro" id="IPR007016">
    <property type="entry name" value="O-antigen_ligase-rel_domated"/>
</dbReference>
<protein>
    <recommendedName>
        <fullName evidence="6">O-antigen ligase-related domain-containing protein</fullName>
    </recommendedName>
</protein>
<evidence type="ECO:0000313" key="8">
    <source>
        <dbReference type="Proteomes" id="UP000317730"/>
    </source>
</evidence>
<accession>A0A4Y3TWQ3</accession>
<comment type="subcellular location">
    <subcellularLocation>
        <location evidence="1">Membrane</location>
        <topology evidence="1">Multi-pass membrane protein</topology>
    </subcellularLocation>
</comment>
<feature type="transmembrane region" description="Helical" evidence="5">
    <location>
        <begin position="196"/>
        <end position="217"/>
    </location>
</feature>
<dbReference type="AlphaFoldDB" id="A0A4Y3TWQ3"/>
<organism evidence="7 8">
    <name type="scientific">Acetobacter peroxydans</name>
    <dbReference type="NCBI Taxonomy" id="104098"/>
    <lineage>
        <taxon>Bacteria</taxon>
        <taxon>Pseudomonadati</taxon>
        <taxon>Pseudomonadota</taxon>
        <taxon>Alphaproteobacteria</taxon>
        <taxon>Acetobacterales</taxon>
        <taxon>Acetobacteraceae</taxon>
        <taxon>Acetobacter</taxon>
    </lineage>
</organism>
<feature type="transmembrane region" description="Helical" evidence="5">
    <location>
        <begin position="167"/>
        <end position="187"/>
    </location>
</feature>
<evidence type="ECO:0000256" key="3">
    <source>
        <dbReference type="ARBA" id="ARBA00022989"/>
    </source>
</evidence>
<gene>
    <name evidence="7" type="ORF">APE01nite_12270</name>
</gene>
<sequence length="434" mass="47742">MMIQTSPRSTALGITGLLGTISAVLVAILPFFQLVGRAIADGIISAIAIFFLIQMIAERNSRWLREGWFPLALALWLVIVLASALSHSSHSLVEALVMIRFPLFARALETWVLTSQKRQMSVQLSIAAAGVWIVSQCWQQYLTGTNLMGHPRWLDGALTGPFRGPRAGSALLMTFFPGLMLFPVLLFQKGGPRNKLLASALAAFLALTMVLVGQRMPTLQTGLGLLLCALLIRETRLIVAAAAGTAVLTILALPVLSPPAYHKLVIHFLEQMSDFPHSDYGQIYIRALMMVHQHPILGMGFDGYRRLCDDPIYQHGFPLLDKWVLQNNPHEGCNIHTHNFYLEIATSGGLLALALFVALVITWLSTLLRAYLSTRDALLGLLLVIMTVLFWPIESNSSFFTERTGGWVYLLLGLGLARARMLTIGQSARTQTTG</sequence>
<dbReference type="InterPro" id="IPR051533">
    <property type="entry name" value="WaaL-like"/>
</dbReference>
<dbReference type="PANTHER" id="PTHR37422">
    <property type="entry name" value="TEICHURONIC ACID BIOSYNTHESIS PROTEIN TUAE"/>
    <property type="match status" value="1"/>
</dbReference>
<feature type="transmembrane region" description="Helical" evidence="5">
    <location>
        <begin position="377"/>
        <end position="393"/>
    </location>
</feature>
<name>A0A4Y3TWQ3_9PROT</name>
<dbReference type="Pfam" id="PF04932">
    <property type="entry name" value="Wzy_C"/>
    <property type="match status" value="1"/>
</dbReference>
<keyword evidence="4 5" id="KW-0472">Membrane</keyword>
<evidence type="ECO:0000259" key="6">
    <source>
        <dbReference type="Pfam" id="PF04932"/>
    </source>
</evidence>
<feature type="transmembrane region" description="Helical" evidence="5">
    <location>
        <begin position="38"/>
        <end position="56"/>
    </location>
</feature>